<evidence type="ECO:0000313" key="2">
    <source>
        <dbReference type="Proteomes" id="UP000003085"/>
    </source>
</evidence>
<feature type="non-terminal residue" evidence="1">
    <location>
        <position position="1"/>
    </location>
</feature>
<dbReference type="HOGENOM" id="CLU_1664320_0_0_6"/>
<sequence length="158" mass="17895">KSFLMLNGDQTMKFNKKANLIKLIHVAKTKLGLEDDVYRDILESTTGKTSSKLLTPAQLEAVLDRLKQLGFEVESKDKAGVKNLASDAQSKLIRHLWLQLHEAGQVKNGSELALAKFVENRVKVSALQFLSSKHADMIINHLREWCKRCDIERINPEN</sequence>
<proteinExistence type="predicted"/>
<dbReference type="InterPro" id="IPR009363">
    <property type="entry name" value="Phage_Mu_Gp16"/>
</dbReference>
<comment type="caution">
    <text evidence="1">The sequence shown here is derived from an EMBL/GenBank/DDBJ whole genome shotgun (WGS) entry which is preliminary data.</text>
</comment>
<reference evidence="2" key="1">
    <citation type="submission" date="2010-03" db="EMBL/GenBank/DDBJ databases">
        <title>Complete sequence of Mobiluncus curtisii ATCC 43063.</title>
        <authorList>
            <person name="Muzny D."/>
            <person name="Qin X."/>
            <person name="Deng J."/>
            <person name="Jiang H."/>
            <person name="Liu Y."/>
            <person name="Qu J."/>
            <person name="Song X.-Z."/>
            <person name="Zhang L."/>
            <person name="Thornton R."/>
            <person name="Coyle M."/>
            <person name="Francisco L."/>
            <person name="Jackson L."/>
            <person name="Javaid M."/>
            <person name="Korchina V."/>
            <person name="Kovar C."/>
            <person name="Mata R."/>
            <person name="Mathew T."/>
            <person name="Ngo R."/>
            <person name="Nguyen L."/>
            <person name="Nguyen N."/>
            <person name="Okwuonu G."/>
            <person name="Ongeri F."/>
            <person name="Pham C."/>
            <person name="Simmons D."/>
            <person name="Wilczek-Boney K."/>
            <person name="Hale W."/>
            <person name="Jakkamsetti A."/>
            <person name="Pham P."/>
            <person name="Ruth R."/>
            <person name="San Lucas F."/>
            <person name="Warren J."/>
            <person name="Zhang J."/>
            <person name="Zhao Z."/>
            <person name="Zhou C."/>
            <person name="Zhu D."/>
            <person name="Lee S."/>
            <person name="Bess C."/>
            <person name="Blankenburg K."/>
            <person name="Forbes L."/>
            <person name="Fu Q."/>
            <person name="Gubbala S."/>
            <person name="Hirani K."/>
            <person name="Jayaseelan J.C."/>
            <person name="Lara F."/>
            <person name="Munidasa M."/>
            <person name="Palculict T."/>
            <person name="Patil S."/>
            <person name="Pu L.-L."/>
            <person name="Saada N."/>
            <person name="Tang L."/>
            <person name="Weissenberger G."/>
            <person name="Zhu Y."/>
            <person name="Hemphill L."/>
            <person name="Shang Y."/>
            <person name="Youmans B."/>
            <person name="Ayvaz T."/>
            <person name="Ross M."/>
            <person name="Santibanez J."/>
            <person name="Aqrawi P."/>
            <person name="Gross S."/>
            <person name="Joshi V."/>
            <person name="Fowler G."/>
            <person name="Nazareth L."/>
            <person name="Reid J."/>
            <person name="Worley K."/>
            <person name="Petrosino J."/>
            <person name="Highlander S."/>
            <person name="Gibbs R."/>
            <person name="Gibbs R."/>
        </authorList>
    </citation>
    <scope>NUCLEOTIDE SEQUENCE [LARGE SCALE GENOMIC DNA]</scope>
    <source>
        <strain evidence="2">ATCC 19194</strain>
    </source>
</reference>
<evidence type="ECO:0008006" key="3">
    <source>
        <dbReference type="Google" id="ProtNLM"/>
    </source>
</evidence>
<organism evidence="1 2">
    <name type="scientific">Acinetobacter haemolyticus ATCC 19194</name>
    <dbReference type="NCBI Taxonomy" id="707232"/>
    <lineage>
        <taxon>Bacteria</taxon>
        <taxon>Pseudomonadati</taxon>
        <taxon>Pseudomonadota</taxon>
        <taxon>Gammaproteobacteria</taxon>
        <taxon>Moraxellales</taxon>
        <taxon>Moraxellaceae</taxon>
        <taxon>Acinetobacter</taxon>
    </lineage>
</organism>
<dbReference type="EMBL" id="ADMT01000013">
    <property type="protein sequence ID" value="EFF84502.1"/>
    <property type="molecule type" value="Genomic_DNA"/>
</dbReference>
<accession>D4XJX9</accession>
<dbReference type="Pfam" id="PF06252">
    <property type="entry name" value="GemA"/>
    <property type="match status" value="1"/>
</dbReference>
<protein>
    <recommendedName>
        <fullName evidence="3">Regulatory protein GemA</fullName>
    </recommendedName>
</protein>
<evidence type="ECO:0000313" key="1">
    <source>
        <dbReference type="EMBL" id="EFF84502.1"/>
    </source>
</evidence>
<gene>
    <name evidence="1" type="ORF">HMP0015_0021</name>
</gene>
<name>D4XJX9_ACIHA</name>
<dbReference type="AlphaFoldDB" id="D4XJX9"/>
<dbReference type="Proteomes" id="UP000003085">
    <property type="component" value="Unassembled WGS sequence"/>
</dbReference>